<protein>
    <submittedName>
        <fullName evidence="1">Methylmalonyl-CoA epimerase</fullName>
    </submittedName>
</protein>
<reference evidence="1" key="1">
    <citation type="submission" date="2020-01" db="EMBL/GenBank/DDBJ databases">
        <authorList>
            <person name="Meier V. D."/>
            <person name="Meier V D."/>
        </authorList>
    </citation>
    <scope>NUCLEOTIDE SEQUENCE</scope>
    <source>
        <strain evidence="1">HLG_WM_MAG_01</strain>
    </source>
</reference>
<sequence>MKFHHVGIATKNIDKTLDWVKTEFNVVSISEKIFDKNQDAYLQMIETTDVNLELVSGNIVEKFIKKNITYYHICYEIDNLEESIKNFSQSIVISKPMEAVLFNNRRVAFLLTPIGIVELLESKKKEKK</sequence>
<evidence type="ECO:0000313" key="1">
    <source>
        <dbReference type="EMBL" id="CAA6825476.1"/>
    </source>
</evidence>
<gene>
    <name evidence="1" type="ORF">HELGO_WM22225</name>
</gene>
<dbReference type="AlphaFoldDB" id="A0A6S6UCN8"/>
<organism evidence="1">
    <name type="scientific">uncultured Sulfurovum sp</name>
    <dbReference type="NCBI Taxonomy" id="269237"/>
    <lineage>
        <taxon>Bacteria</taxon>
        <taxon>Pseudomonadati</taxon>
        <taxon>Campylobacterota</taxon>
        <taxon>Epsilonproteobacteria</taxon>
        <taxon>Campylobacterales</taxon>
        <taxon>Sulfurovaceae</taxon>
        <taxon>Sulfurovum</taxon>
        <taxon>environmental samples</taxon>
    </lineage>
</organism>
<dbReference type="Pfam" id="PF13669">
    <property type="entry name" value="Glyoxalase_4"/>
    <property type="match status" value="1"/>
</dbReference>
<dbReference type="SUPFAM" id="SSF54593">
    <property type="entry name" value="Glyoxalase/Bleomycin resistance protein/Dihydroxybiphenyl dioxygenase"/>
    <property type="match status" value="1"/>
</dbReference>
<dbReference type="Gene3D" id="3.10.180.10">
    <property type="entry name" value="2,3-Dihydroxybiphenyl 1,2-Dioxygenase, domain 1"/>
    <property type="match status" value="1"/>
</dbReference>
<accession>A0A6S6UCN8</accession>
<dbReference type="InterPro" id="IPR029068">
    <property type="entry name" value="Glyas_Bleomycin-R_OHBP_Dase"/>
</dbReference>
<dbReference type="EMBL" id="CACVAS010000129">
    <property type="protein sequence ID" value="CAA6825476.1"/>
    <property type="molecule type" value="Genomic_DNA"/>
</dbReference>
<name>A0A6S6UCN8_9BACT</name>
<proteinExistence type="predicted"/>